<accession>A0A8C9GGC0</accession>
<keyword evidence="1 3" id="KW-0853">WD repeat</keyword>
<dbReference type="Pfam" id="PF00400">
    <property type="entry name" value="WD40"/>
    <property type="match status" value="2"/>
</dbReference>
<proteinExistence type="predicted"/>
<keyword evidence="2" id="KW-0677">Repeat</keyword>
<dbReference type="PANTHER" id="PTHR44019:SF8">
    <property type="entry name" value="POC1 CENTRIOLAR PROTEIN HOMOLOG"/>
    <property type="match status" value="1"/>
</dbReference>
<name>A0A8C9GGC0_9PRIM</name>
<dbReference type="SMART" id="SM00320">
    <property type="entry name" value="WD40"/>
    <property type="match status" value="5"/>
</dbReference>
<evidence type="ECO:0000313" key="4">
    <source>
        <dbReference type="Ensembl" id="ENSPTEP00000003527.1"/>
    </source>
</evidence>
<reference evidence="4" key="1">
    <citation type="submission" date="2025-05" db="UniProtKB">
        <authorList>
            <consortium name="Ensembl"/>
        </authorList>
    </citation>
    <scope>IDENTIFICATION</scope>
</reference>
<dbReference type="AlphaFoldDB" id="A0A8C9GGC0"/>
<dbReference type="Ensembl" id="ENSPTET00000005549.1">
    <property type="protein sequence ID" value="ENSPTEP00000003527.1"/>
    <property type="gene ID" value="ENSPTEG00000004197.1"/>
</dbReference>
<dbReference type="InterPro" id="IPR036322">
    <property type="entry name" value="WD40_repeat_dom_sf"/>
</dbReference>
<dbReference type="Ensembl" id="ENSPTET00000005541.1">
    <property type="protein sequence ID" value="ENSPTEP00000003521.1"/>
    <property type="gene ID" value="ENSPTEG00000004197.1"/>
</dbReference>
<dbReference type="PANTHER" id="PTHR44019">
    <property type="entry name" value="WD REPEAT-CONTAINING PROTEIN 55"/>
    <property type="match status" value="1"/>
</dbReference>
<sequence length="383" mass="45331">MRNQSTLFISVFENIIYVMEMNNNNYYILSLLHNSYISDLCFPYNYNYVMYTCCYNSIMAWQFYDKKAIYLRNMDKKKFVYYDKKFLNIPIEKSKKICKLHELHNKNVNNSIEKKQNNNIDINKLEAKNKNLTCYSIDITKDGKYVALSVHSSIYLLTSRYMKTVASILNSHYDFCNILIFYNGYDLITAGNHGDIKIWKYQKNQYINIHAVNLHSEKVNKIILYNDKYICTSGDDGLITIYNHEEKAIVKRVLDLNNTRYKQIALNKKYDIMLCCGNNNIFMYYDLVKYNIVKHFYYSPFHTVHSVDIESNGNYFITGSDDGKIRLYLFKTCTCLYIGNAHNASINKCLFTFDNHFIISTSKDESIIYWRVPPETKEIKETE</sequence>
<evidence type="ECO:0000256" key="1">
    <source>
        <dbReference type="ARBA" id="ARBA00022574"/>
    </source>
</evidence>
<keyword evidence="5" id="KW-1185">Reference proteome</keyword>
<feature type="repeat" description="WD" evidence="3">
    <location>
        <begin position="339"/>
        <end position="372"/>
    </location>
</feature>
<dbReference type="SUPFAM" id="SSF50978">
    <property type="entry name" value="WD40 repeat-like"/>
    <property type="match status" value="1"/>
</dbReference>
<dbReference type="Proteomes" id="UP000694416">
    <property type="component" value="Unplaced"/>
</dbReference>
<dbReference type="Gene3D" id="2.130.10.10">
    <property type="entry name" value="YVTN repeat-like/Quinoprotein amine dehydrogenase"/>
    <property type="match status" value="2"/>
</dbReference>
<evidence type="ECO:0000313" key="5">
    <source>
        <dbReference type="Proteomes" id="UP000694416"/>
    </source>
</evidence>
<protein>
    <submittedName>
        <fullName evidence="4">POC1 centriolar protein homolog B-like</fullName>
    </submittedName>
</protein>
<organism evidence="4 5">
    <name type="scientific">Piliocolobus tephrosceles</name>
    <name type="common">Ugandan red Colobus</name>
    <dbReference type="NCBI Taxonomy" id="591936"/>
    <lineage>
        <taxon>Eukaryota</taxon>
        <taxon>Metazoa</taxon>
        <taxon>Chordata</taxon>
        <taxon>Craniata</taxon>
        <taxon>Vertebrata</taxon>
        <taxon>Euteleostomi</taxon>
        <taxon>Mammalia</taxon>
        <taxon>Eutheria</taxon>
        <taxon>Euarchontoglires</taxon>
        <taxon>Primates</taxon>
        <taxon>Haplorrhini</taxon>
        <taxon>Catarrhini</taxon>
        <taxon>Cercopithecidae</taxon>
        <taxon>Colobinae</taxon>
        <taxon>Piliocolobus</taxon>
    </lineage>
</organism>
<dbReference type="InterPro" id="IPR001680">
    <property type="entry name" value="WD40_rpt"/>
</dbReference>
<evidence type="ECO:0000256" key="3">
    <source>
        <dbReference type="PROSITE-ProRule" id="PRU00221"/>
    </source>
</evidence>
<dbReference type="InterPro" id="IPR050505">
    <property type="entry name" value="WDR55/POC1"/>
</dbReference>
<evidence type="ECO:0000256" key="2">
    <source>
        <dbReference type="ARBA" id="ARBA00022737"/>
    </source>
</evidence>
<dbReference type="InterPro" id="IPR015943">
    <property type="entry name" value="WD40/YVTN_repeat-like_dom_sf"/>
</dbReference>
<dbReference type="PROSITE" id="PS50082">
    <property type="entry name" value="WD_REPEATS_2"/>
    <property type="match status" value="1"/>
</dbReference>